<evidence type="ECO:0000313" key="3">
    <source>
        <dbReference type="EMBL" id="RUS66559.1"/>
    </source>
</evidence>
<feature type="signal peptide" evidence="2">
    <location>
        <begin position="1"/>
        <end position="20"/>
    </location>
</feature>
<keyword evidence="2" id="KW-0732">Signal</keyword>
<feature type="chain" id="PRO_5018982971" description="LPS-assembly protein LptD" evidence="2">
    <location>
        <begin position="21"/>
        <end position="148"/>
    </location>
</feature>
<feature type="region of interest" description="Disordered" evidence="1">
    <location>
        <begin position="128"/>
        <end position="148"/>
    </location>
</feature>
<accession>A0A433SCV2</accession>
<evidence type="ECO:0008006" key="5">
    <source>
        <dbReference type="Google" id="ProtNLM"/>
    </source>
</evidence>
<organism evidence="3 4">
    <name type="scientific">Saezia sanguinis</name>
    <dbReference type="NCBI Taxonomy" id="1965230"/>
    <lineage>
        <taxon>Bacteria</taxon>
        <taxon>Pseudomonadati</taxon>
        <taxon>Pseudomonadota</taxon>
        <taxon>Betaproteobacteria</taxon>
        <taxon>Burkholderiales</taxon>
        <taxon>Saeziaceae</taxon>
        <taxon>Saezia</taxon>
    </lineage>
</organism>
<dbReference type="AlphaFoldDB" id="A0A433SCV2"/>
<comment type="caution">
    <text evidence="3">The sequence shown here is derived from an EMBL/GenBank/DDBJ whole genome shotgun (WGS) entry which is preliminary data.</text>
</comment>
<evidence type="ECO:0000256" key="2">
    <source>
        <dbReference type="SAM" id="SignalP"/>
    </source>
</evidence>
<evidence type="ECO:0000313" key="4">
    <source>
        <dbReference type="Proteomes" id="UP000286947"/>
    </source>
</evidence>
<keyword evidence="4" id="KW-1185">Reference proteome</keyword>
<evidence type="ECO:0000256" key="1">
    <source>
        <dbReference type="SAM" id="MobiDB-lite"/>
    </source>
</evidence>
<name>A0A433SCV2_9BURK</name>
<reference evidence="3 4" key="1">
    <citation type="submission" date="2018-01" db="EMBL/GenBank/DDBJ databases">
        <title>Saezia sanguinis gen. nov., sp. nov., in the order Burkholderiales isolated from human blood.</title>
        <authorList>
            <person name="Medina-Pascual M.J."/>
            <person name="Valdezate S."/>
            <person name="Monzon S."/>
            <person name="Cuesta I."/>
            <person name="Carrasco G."/>
            <person name="Villalon P."/>
            <person name="Saez-Nieto J.A."/>
        </authorList>
    </citation>
    <scope>NUCLEOTIDE SEQUENCE [LARGE SCALE GENOMIC DNA]</scope>
    <source>
        <strain evidence="3 4">CNM695-12</strain>
    </source>
</reference>
<sequence length="148" mass="16335" precursor="true">MKKILLALSILSLCIGSASAADFTDFLAAIRGKSDVTYYRNNDAVVGSDGSAIQIKGRNIYTNYGEVYRINGDTIYASNNIIYQLRGSSLWGSNGTVYTREGNTIIGSNGIVCYTETSLEKREVMTFCKSNRSSSRPPSQHNSRPHYR</sequence>
<feature type="compositionally biased region" description="Polar residues" evidence="1">
    <location>
        <begin position="128"/>
        <end position="142"/>
    </location>
</feature>
<gene>
    <name evidence="3" type="ORF">CUZ56_01839</name>
</gene>
<proteinExistence type="predicted"/>
<dbReference type="EMBL" id="PQSP01000004">
    <property type="protein sequence ID" value="RUS66559.1"/>
    <property type="molecule type" value="Genomic_DNA"/>
</dbReference>
<dbReference type="Proteomes" id="UP000286947">
    <property type="component" value="Unassembled WGS sequence"/>
</dbReference>
<dbReference type="RefSeq" id="WP_126980040.1">
    <property type="nucleotide sequence ID" value="NZ_CAWUGC010000015.1"/>
</dbReference>
<protein>
    <recommendedName>
        <fullName evidence="5">LPS-assembly protein LptD</fullName>
    </recommendedName>
</protein>